<evidence type="ECO:0000313" key="2">
    <source>
        <dbReference type="EMBL" id="EDW59132.1"/>
    </source>
</evidence>
<evidence type="ECO:0000256" key="1">
    <source>
        <dbReference type="SAM" id="MobiDB-lite"/>
    </source>
</evidence>
<dbReference type="EMBL" id="CH940652">
    <property type="protein sequence ID" value="EDW59132.1"/>
    <property type="molecule type" value="Genomic_DNA"/>
</dbReference>
<name>B4M656_DROVI</name>
<feature type="compositionally biased region" description="Basic and acidic residues" evidence="1">
    <location>
        <begin position="147"/>
        <end position="163"/>
    </location>
</feature>
<reference evidence="2 3" key="1">
    <citation type="journal article" date="2007" name="Nature">
        <title>Evolution of genes and genomes on the Drosophila phylogeny.</title>
        <authorList>
            <consortium name="Drosophila 12 Genomes Consortium"/>
            <person name="Clark A.G."/>
            <person name="Eisen M.B."/>
            <person name="Smith D.R."/>
            <person name="Bergman C.M."/>
            <person name="Oliver B."/>
            <person name="Markow T.A."/>
            <person name="Kaufman T.C."/>
            <person name="Kellis M."/>
            <person name="Gelbart W."/>
            <person name="Iyer V.N."/>
            <person name="Pollard D.A."/>
            <person name="Sackton T.B."/>
            <person name="Larracuente A.M."/>
            <person name="Singh N.D."/>
            <person name="Abad J.P."/>
            <person name="Abt D.N."/>
            <person name="Adryan B."/>
            <person name="Aguade M."/>
            <person name="Akashi H."/>
            <person name="Anderson W.W."/>
            <person name="Aquadro C.F."/>
            <person name="Ardell D.H."/>
            <person name="Arguello R."/>
            <person name="Artieri C.G."/>
            <person name="Barbash D.A."/>
            <person name="Barker D."/>
            <person name="Barsanti P."/>
            <person name="Batterham P."/>
            <person name="Batzoglou S."/>
            <person name="Begun D."/>
            <person name="Bhutkar A."/>
            <person name="Blanco E."/>
            <person name="Bosak S.A."/>
            <person name="Bradley R.K."/>
            <person name="Brand A.D."/>
            <person name="Brent M.R."/>
            <person name="Brooks A.N."/>
            <person name="Brown R.H."/>
            <person name="Butlin R.K."/>
            <person name="Caggese C."/>
            <person name="Calvi B.R."/>
            <person name="Bernardo de Carvalho A."/>
            <person name="Caspi A."/>
            <person name="Castrezana S."/>
            <person name="Celniker S.E."/>
            <person name="Chang J.L."/>
            <person name="Chapple C."/>
            <person name="Chatterji S."/>
            <person name="Chinwalla A."/>
            <person name="Civetta A."/>
            <person name="Clifton S.W."/>
            <person name="Comeron J.M."/>
            <person name="Costello J.C."/>
            <person name="Coyne J.A."/>
            <person name="Daub J."/>
            <person name="David R.G."/>
            <person name="Delcher A.L."/>
            <person name="Delehaunty K."/>
            <person name="Do C.B."/>
            <person name="Ebling H."/>
            <person name="Edwards K."/>
            <person name="Eickbush T."/>
            <person name="Evans J.D."/>
            <person name="Filipski A."/>
            <person name="Findeiss S."/>
            <person name="Freyhult E."/>
            <person name="Fulton L."/>
            <person name="Fulton R."/>
            <person name="Garcia A.C."/>
            <person name="Gardiner A."/>
            <person name="Garfield D.A."/>
            <person name="Garvin B.E."/>
            <person name="Gibson G."/>
            <person name="Gilbert D."/>
            <person name="Gnerre S."/>
            <person name="Godfrey J."/>
            <person name="Good R."/>
            <person name="Gotea V."/>
            <person name="Gravely B."/>
            <person name="Greenberg A.J."/>
            <person name="Griffiths-Jones S."/>
            <person name="Gross S."/>
            <person name="Guigo R."/>
            <person name="Gustafson E.A."/>
            <person name="Haerty W."/>
            <person name="Hahn M.W."/>
            <person name="Halligan D.L."/>
            <person name="Halpern A.L."/>
            <person name="Halter G.M."/>
            <person name="Han M.V."/>
            <person name="Heger A."/>
            <person name="Hillier L."/>
            <person name="Hinrichs A.S."/>
            <person name="Holmes I."/>
            <person name="Hoskins R.A."/>
            <person name="Hubisz M.J."/>
            <person name="Hultmark D."/>
            <person name="Huntley M.A."/>
            <person name="Jaffe D.B."/>
            <person name="Jagadeeshan S."/>
            <person name="Jeck W.R."/>
            <person name="Johnson J."/>
            <person name="Jones C.D."/>
            <person name="Jordan W.C."/>
            <person name="Karpen G.H."/>
            <person name="Kataoka E."/>
            <person name="Keightley P.D."/>
            <person name="Kheradpour P."/>
            <person name="Kirkness E.F."/>
            <person name="Koerich L.B."/>
            <person name="Kristiansen K."/>
            <person name="Kudrna D."/>
            <person name="Kulathinal R.J."/>
            <person name="Kumar S."/>
            <person name="Kwok R."/>
            <person name="Lander E."/>
            <person name="Langley C.H."/>
            <person name="Lapoint R."/>
            <person name="Lazzaro B.P."/>
            <person name="Lee S.J."/>
            <person name="Levesque L."/>
            <person name="Li R."/>
            <person name="Lin C.F."/>
            <person name="Lin M.F."/>
            <person name="Lindblad-Toh K."/>
            <person name="Llopart A."/>
            <person name="Long M."/>
            <person name="Low L."/>
            <person name="Lozovsky E."/>
            <person name="Lu J."/>
            <person name="Luo M."/>
            <person name="Machado C.A."/>
            <person name="Makalowski W."/>
            <person name="Marzo M."/>
            <person name="Matsuda M."/>
            <person name="Matzkin L."/>
            <person name="McAllister B."/>
            <person name="McBride C.S."/>
            <person name="McKernan B."/>
            <person name="McKernan K."/>
            <person name="Mendez-Lago M."/>
            <person name="Minx P."/>
            <person name="Mollenhauer M.U."/>
            <person name="Montooth K."/>
            <person name="Mount S.M."/>
            <person name="Mu X."/>
            <person name="Myers E."/>
            <person name="Negre B."/>
            <person name="Newfeld S."/>
            <person name="Nielsen R."/>
            <person name="Noor M.A."/>
            <person name="O'Grady P."/>
            <person name="Pachter L."/>
            <person name="Papaceit M."/>
            <person name="Parisi M.J."/>
            <person name="Parisi M."/>
            <person name="Parts L."/>
            <person name="Pedersen J.S."/>
            <person name="Pesole G."/>
            <person name="Phillippy A.M."/>
            <person name="Ponting C.P."/>
            <person name="Pop M."/>
            <person name="Porcelli D."/>
            <person name="Powell J.R."/>
            <person name="Prohaska S."/>
            <person name="Pruitt K."/>
            <person name="Puig M."/>
            <person name="Quesneville H."/>
            <person name="Ram K.R."/>
            <person name="Rand D."/>
            <person name="Rasmussen M.D."/>
            <person name="Reed L.K."/>
            <person name="Reenan R."/>
            <person name="Reily A."/>
            <person name="Remington K.A."/>
            <person name="Rieger T.T."/>
            <person name="Ritchie M.G."/>
            <person name="Robin C."/>
            <person name="Rogers Y.H."/>
            <person name="Rohde C."/>
            <person name="Rozas J."/>
            <person name="Rubenfield M.J."/>
            <person name="Ruiz A."/>
            <person name="Russo S."/>
            <person name="Salzberg S.L."/>
            <person name="Sanchez-Gracia A."/>
            <person name="Saranga D.J."/>
            <person name="Sato H."/>
            <person name="Schaeffer S.W."/>
            <person name="Schatz M.C."/>
            <person name="Schlenke T."/>
            <person name="Schwartz R."/>
            <person name="Segarra C."/>
            <person name="Singh R.S."/>
            <person name="Sirot L."/>
            <person name="Sirota M."/>
            <person name="Sisneros N.B."/>
            <person name="Smith C.D."/>
            <person name="Smith T.F."/>
            <person name="Spieth J."/>
            <person name="Stage D.E."/>
            <person name="Stark A."/>
            <person name="Stephan W."/>
            <person name="Strausberg R.L."/>
            <person name="Strempel S."/>
            <person name="Sturgill D."/>
            <person name="Sutton G."/>
            <person name="Sutton G.G."/>
            <person name="Tao W."/>
            <person name="Teichmann S."/>
            <person name="Tobari Y.N."/>
            <person name="Tomimura Y."/>
            <person name="Tsolas J.M."/>
            <person name="Valente V.L."/>
            <person name="Venter E."/>
            <person name="Venter J.C."/>
            <person name="Vicario S."/>
            <person name="Vieira F.G."/>
            <person name="Vilella A.J."/>
            <person name="Villasante A."/>
            <person name="Walenz B."/>
            <person name="Wang J."/>
            <person name="Wasserman M."/>
            <person name="Watts T."/>
            <person name="Wilson D."/>
            <person name="Wilson R.K."/>
            <person name="Wing R.A."/>
            <person name="Wolfner M.F."/>
            <person name="Wong A."/>
            <person name="Wong G.K."/>
            <person name="Wu C.I."/>
            <person name="Wu G."/>
            <person name="Yamamoto D."/>
            <person name="Yang H.P."/>
            <person name="Yang S.P."/>
            <person name="Yorke J.A."/>
            <person name="Yoshida K."/>
            <person name="Zdobnov E."/>
            <person name="Zhang P."/>
            <person name="Zhang Y."/>
            <person name="Zimin A.V."/>
            <person name="Baldwin J."/>
            <person name="Abdouelleil A."/>
            <person name="Abdulkadir J."/>
            <person name="Abebe A."/>
            <person name="Abera B."/>
            <person name="Abreu J."/>
            <person name="Acer S.C."/>
            <person name="Aftuck L."/>
            <person name="Alexander A."/>
            <person name="An P."/>
            <person name="Anderson E."/>
            <person name="Anderson S."/>
            <person name="Arachi H."/>
            <person name="Azer M."/>
            <person name="Bachantsang P."/>
            <person name="Barry A."/>
            <person name="Bayul T."/>
            <person name="Berlin A."/>
            <person name="Bessette D."/>
            <person name="Bloom T."/>
            <person name="Blye J."/>
            <person name="Boguslavskiy L."/>
            <person name="Bonnet C."/>
            <person name="Boukhgalter B."/>
            <person name="Bourzgui I."/>
            <person name="Brown A."/>
            <person name="Cahill P."/>
            <person name="Channer S."/>
            <person name="Cheshatsang Y."/>
            <person name="Chuda L."/>
            <person name="Citroen M."/>
            <person name="Collymore A."/>
            <person name="Cooke P."/>
            <person name="Costello M."/>
            <person name="D'Aco K."/>
            <person name="Daza R."/>
            <person name="De Haan G."/>
            <person name="DeGray S."/>
            <person name="DeMaso C."/>
            <person name="Dhargay N."/>
            <person name="Dooley K."/>
            <person name="Dooley E."/>
            <person name="Doricent M."/>
            <person name="Dorje P."/>
            <person name="Dorjee K."/>
            <person name="Dupes A."/>
            <person name="Elong R."/>
            <person name="Falk J."/>
            <person name="Farina A."/>
            <person name="Faro S."/>
            <person name="Ferguson D."/>
            <person name="Fisher S."/>
            <person name="Foley C.D."/>
            <person name="Franke A."/>
            <person name="Friedrich D."/>
            <person name="Gadbois L."/>
            <person name="Gearin G."/>
            <person name="Gearin C.R."/>
            <person name="Giannoukos G."/>
            <person name="Goode T."/>
            <person name="Graham J."/>
            <person name="Grandbois E."/>
            <person name="Grewal S."/>
            <person name="Gyaltsen K."/>
            <person name="Hafez N."/>
            <person name="Hagos B."/>
            <person name="Hall J."/>
            <person name="Henson C."/>
            <person name="Hollinger A."/>
            <person name="Honan T."/>
            <person name="Huard M.D."/>
            <person name="Hughes L."/>
            <person name="Hurhula B."/>
            <person name="Husby M.E."/>
            <person name="Kamat A."/>
            <person name="Kanga B."/>
            <person name="Kashin S."/>
            <person name="Khazanovich D."/>
            <person name="Kisner P."/>
            <person name="Lance K."/>
            <person name="Lara M."/>
            <person name="Lee W."/>
            <person name="Lennon N."/>
            <person name="Letendre F."/>
            <person name="LeVine R."/>
            <person name="Lipovsky A."/>
            <person name="Liu X."/>
            <person name="Liu J."/>
            <person name="Liu S."/>
            <person name="Lokyitsang T."/>
            <person name="Lokyitsang Y."/>
            <person name="Lubonja R."/>
            <person name="Lui A."/>
            <person name="MacDonald P."/>
            <person name="Magnisalis V."/>
            <person name="Maru K."/>
            <person name="Matthews C."/>
            <person name="McCusker W."/>
            <person name="McDonough S."/>
            <person name="Mehta T."/>
            <person name="Meldrim J."/>
            <person name="Meneus L."/>
            <person name="Mihai O."/>
            <person name="Mihalev A."/>
            <person name="Mihova T."/>
            <person name="Mittelman R."/>
            <person name="Mlenga V."/>
            <person name="Montmayeur A."/>
            <person name="Mulrain L."/>
            <person name="Navidi A."/>
            <person name="Naylor J."/>
            <person name="Negash T."/>
            <person name="Nguyen T."/>
            <person name="Nguyen N."/>
            <person name="Nicol R."/>
            <person name="Norbu C."/>
            <person name="Norbu N."/>
            <person name="Novod N."/>
            <person name="O'Neill B."/>
            <person name="Osman S."/>
            <person name="Markiewicz E."/>
            <person name="Oyono O.L."/>
            <person name="Patti C."/>
            <person name="Phunkhang P."/>
            <person name="Pierre F."/>
            <person name="Priest M."/>
            <person name="Raghuraman S."/>
            <person name="Rege F."/>
            <person name="Reyes R."/>
            <person name="Rise C."/>
            <person name="Rogov P."/>
            <person name="Ross K."/>
            <person name="Ryan E."/>
            <person name="Settipalli S."/>
            <person name="Shea T."/>
            <person name="Sherpa N."/>
            <person name="Shi L."/>
            <person name="Shih D."/>
            <person name="Sparrow T."/>
            <person name="Spaulding J."/>
            <person name="Stalker J."/>
            <person name="Stange-Thomann N."/>
            <person name="Stavropoulos S."/>
            <person name="Stone C."/>
            <person name="Strader C."/>
            <person name="Tesfaye S."/>
            <person name="Thomson T."/>
            <person name="Thoulutsang Y."/>
            <person name="Thoulutsang D."/>
            <person name="Topham K."/>
            <person name="Topping I."/>
            <person name="Tsamla T."/>
            <person name="Vassiliev H."/>
            <person name="Vo A."/>
            <person name="Wangchuk T."/>
            <person name="Wangdi T."/>
            <person name="Weiand M."/>
            <person name="Wilkinson J."/>
            <person name="Wilson A."/>
            <person name="Yadav S."/>
            <person name="Young G."/>
            <person name="Yu Q."/>
            <person name="Zembek L."/>
            <person name="Zhong D."/>
            <person name="Zimmer A."/>
            <person name="Zwirko Z."/>
            <person name="Jaffe D.B."/>
            <person name="Alvarez P."/>
            <person name="Brockman W."/>
            <person name="Butler J."/>
            <person name="Chin C."/>
            <person name="Gnerre S."/>
            <person name="Grabherr M."/>
            <person name="Kleber M."/>
            <person name="Mauceli E."/>
            <person name="MacCallum I."/>
        </authorList>
    </citation>
    <scope>NUCLEOTIDE SEQUENCE [LARGE SCALE GENOMIC DNA]</scope>
    <source>
        <strain evidence="3">Tucson 15010-1051.87</strain>
    </source>
</reference>
<keyword evidence="3" id="KW-1185">Reference proteome</keyword>
<dbReference type="Pfam" id="PF16006">
    <property type="entry name" value="NUSAP"/>
    <property type="match status" value="1"/>
</dbReference>
<dbReference type="AlphaFoldDB" id="B4M656"/>
<dbReference type="PhylomeDB" id="B4M656"/>
<feature type="region of interest" description="Disordered" evidence="1">
    <location>
        <begin position="62"/>
        <end position="163"/>
    </location>
</feature>
<accession>B4M656</accession>
<dbReference type="STRING" id="7244.B4M656"/>
<evidence type="ECO:0000313" key="3">
    <source>
        <dbReference type="Proteomes" id="UP000008792"/>
    </source>
</evidence>
<dbReference type="KEGG" id="dvi:6632593"/>
<gene>
    <name evidence="2" type="primary">Dvir\GJ10708</name>
    <name evidence="2" type="ORF">Dvir_GJ10708</name>
</gene>
<dbReference type="OMA" id="AIHQKHF"/>
<sequence>MEISSATQIDGVLLPQESAPAGATNTPVAKKTRRTAQLKRNEEILNNDSVLEDDVFVAAPKTPTAAIRLAGETPRRSTRKSVRPPMDYGDIVERSLMCSASKDKKDTAAVEPEEQEDQPAQKWTAAKVGRHSRKRNRKTKRAGNKKAKTEKESGDREEIKERAEPLEATVTATVKPAKADSDTEEAATAEAGAAAAEAVTVLPQPRDNDEVATQSPVGINHKSLKATAAEIELALCPEIIGNAVAAAAAPIQEPIAAVKAHQAARVRAVDMDELGLCPLDAEEPLTGDDEMPTLALDDDDDEPESVLNRTFNADEQSNVDEDMPTLSIFEQKSNDEELKQSVAHMKSPSSTKAYRFPTPFKYNSNPKFQFTTSPTAFPLTAQGNNSHNYNLEVPRSSRRNRSKSASGLNETKAKTVSFFSPIEVTVVSEIDKRWDALNSSHVTQRRKRSKSLDESRHQVSRIPKPTQYPPIKAAVTPNKLKKRTKLPNFAAIHQKHFEKMENLVEHIERKAVRAKVLTNSAVKQQQQTIASAQKSVVKKLVPAAERSRAFKKIDVPSYTLTPLKPEELMRQKQLPTPRKIMGVTLPKSVIPIRSGQAGNNPKPKFNLSTAVAPKLFIPAPSATSGQNLKTGESKLNKLETRRQRHMEMFKGRNVVEKRCEFVRGVRSNRRFELQMQHRRQLDENTG</sequence>
<feature type="region of interest" description="Disordered" evidence="1">
    <location>
        <begin position="375"/>
        <end position="410"/>
    </location>
</feature>
<dbReference type="OrthoDB" id="6614499at2759"/>
<dbReference type="InParanoid" id="B4M656"/>
<dbReference type="eggNOG" id="ENOG502SGXY">
    <property type="taxonomic scope" value="Eukaryota"/>
</dbReference>
<dbReference type="Proteomes" id="UP000008792">
    <property type="component" value="Unassembled WGS sequence"/>
</dbReference>
<protein>
    <submittedName>
        <fullName evidence="2">Uncharacterized protein</fullName>
    </submittedName>
</protein>
<organism evidence="2 3">
    <name type="scientific">Drosophila virilis</name>
    <name type="common">Fruit fly</name>
    <dbReference type="NCBI Taxonomy" id="7244"/>
    <lineage>
        <taxon>Eukaryota</taxon>
        <taxon>Metazoa</taxon>
        <taxon>Ecdysozoa</taxon>
        <taxon>Arthropoda</taxon>
        <taxon>Hexapoda</taxon>
        <taxon>Insecta</taxon>
        <taxon>Pterygota</taxon>
        <taxon>Neoptera</taxon>
        <taxon>Endopterygota</taxon>
        <taxon>Diptera</taxon>
        <taxon>Brachycera</taxon>
        <taxon>Muscomorpha</taxon>
        <taxon>Ephydroidea</taxon>
        <taxon>Drosophilidae</taxon>
        <taxon>Drosophila</taxon>
    </lineage>
</organism>
<feature type="region of interest" description="Disordered" evidence="1">
    <location>
        <begin position="1"/>
        <end position="35"/>
    </location>
</feature>
<dbReference type="HOGENOM" id="CLU_021387_0_0_1"/>
<dbReference type="InterPro" id="IPR026756">
    <property type="entry name" value="NuSAP"/>
</dbReference>
<proteinExistence type="predicted"/>
<feature type="compositionally biased region" description="Basic residues" evidence="1">
    <location>
        <begin position="128"/>
        <end position="146"/>
    </location>
</feature>
<feature type="compositionally biased region" description="Polar residues" evidence="1">
    <location>
        <begin position="375"/>
        <end position="389"/>
    </location>
</feature>
<feature type="region of interest" description="Disordered" evidence="1">
    <location>
        <begin position="439"/>
        <end position="469"/>
    </location>
</feature>
<dbReference type="FunCoup" id="B4M656">
    <property type="interactions" value="78"/>
</dbReference>